<gene>
    <name evidence="1" type="ORF">NA57DRAFT_55080</name>
</gene>
<dbReference type="GO" id="GO:0019005">
    <property type="term" value="C:SCF ubiquitin ligase complex"/>
    <property type="evidence" value="ECO:0007669"/>
    <property type="project" value="TreeGrafter"/>
</dbReference>
<comment type="caution">
    <text evidence="1">The sequence shown here is derived from an EMBL/GenBank/DDBJ whole genome shotgun (WGS) entry which is preliminary data.</text>
</comment>
<dbReference type="GO" id="GO:0031146">
    <property type="term" value="P:SCF-dependent proteasomal ubiquitin-dependent protein catabolic process"/>
    <property type="evidence" value="ECO:0007669"/>
    <property type="project" value="TreeGrafter"/>
</dbReference>
<name>A0A9P4IKJ2_9PEZI</name>
<dbReference type="AlphaFoldDB" id="A0A9P4IKJ2"/>
<accession>A0A9P4IKJ2</accession>
<proteinExistence type="predicted"/>
<keyword evidence="2" id="KW-1185">Reference proteome</keyword>
<dbReference type="SUPFAM" id="SSF52047">
    <property type="entry name" value="RNI-like"/>
    <property type="match status" value="1"/>
</dbReference>
<sequence>MLLKESRMGVFSSVFAFRLSLPTNQDRGSQASRHASSVAEIVSLILEYRWAAYRSQLYEPAWELGLDYPTQYDGEVISKTRYQDSFLDSILVSRIWAEEGLRILWRENARICTEVQRHAKGPNYLAITPERRQLYAPKLQSLHLDLHHLGFQSHDEPKEIEAALSRSFPALQELYVHVNSGLAKSAKELEILTMQVLGQKVTKLKLLENMPGFTVDGNLPPMYLKRIQPYLTNLTSLDVSRLLPSYVKEFRTFIEQTPSITELHIKCHQYRTILSSYSSNFPSGEEVLTEQINNLLRHLMYRPNLKSLSLAMLPNDRRPDGWEQPTIPLNPELLIIDDTTQSPFPKLQNLVLCGDPLDIASFCSTTPNLRSLHIPYFRSSRNNTTHLDIYLGDILDKVSSAYHLESLTIDYNIWDPQTPRALTGSSLVHLARNCPSLRHLHLAPGDEQIFAPDLCDSDIEVFSQLVPNLETLSLGLDPEVLPSLSTKAFLSLGRNCPRLTSLRIKANFDMSTLSLTEAPIFPALQTLGVFSFSCNPEPQVNLTRAQQFLKTLRHHFPRLIQVQLWAEQQAGASAVRVYKPPWNRLAEDLFENGVERREKLVRERLETLQRQRRVREERERAVQQPKKKFGIVRRSTASLRLWRSNSQSINSVKSS</sequence>
<dbReference type="Proteomes" id="UP000799772">
    <property type="component" value="Unassembled WGS sequence"/>
</dbReference>
<protein>
    <submittedName>
        <fullName evidence="1">Uncharacterized protein</fullName>
    </submittedName>
</protein>
<dbReference type="EMBL" id="ML978124">
    <property type="protein sequence ID" value="KAF2101014.1"/>
    <property type="molecule type" value="Genomic_DNA"/>
</dbReference>
<reference evidence="1" key="1">
    <citation type="journal article" date="2020" name="Stud. Mycol.">
        <title>101 Dothideomycetes genomes: a test case for predicting lifestyles and emergence of pathogens.</title>
        <authorList>
            <person name="Haridas S."/>
            <person name="Albert R."/>
            <person name="Binder M."/>
            <person name="Bloem J."/>
            <person name="Labutti K."/>
            <person name="Salamov A."/>
            <person name="Andreopoulos B."/>
            <person name="Baker S."/>
            <person name="Barry K."/>
            <person name="Bills G."/>
            <person name="Bluhm B."/>
            <person name="Cannon C."/>
            <person name="Castanera R."/>
            <person name="Culley D."/>
            <person name="Daum C."/>
            <person name="Ezra D."/>
            <person name="Gonzalez J."/>
            <person name="Henrissat B."/>
            <person name="Kuo A."/>
            <person name="Liang C."/>
            <person name="Lipzen A."/>
            <person name="Lutzoni F."/>
            <person name="Magnuson J."/>
            <person name="Mondo S."/>
            <person name="Nolan M."/>
            <person name="Ohm R."/>
            <person name="Pangilinan J."/>
            <person name="Park H.-J."/>
            <person name="Ramirez L."/>
            <person name="Alfaro M."/>
            <person name="Sun H."/>
            <person name="Tritt A."/>
            <person name="Yoshinaga Y."/>
            <person name="Zwiers L.-H."/>
            <person name="Turgeon B."/>
            <person name="Goodwin S."/>
            <person name="Spatafora J."/>
            <person name="Crous P."/>
            <person name="Grigoriev I."/>
        </authorList>
    </citation>
    <scope>NUCLEOTIDE SEQUENCE</scope>
    <source>
        <strain evidence="1">CBS 133067</strain>
    </source>
</reference>
<evidence type="ECO:0000313" key="1">
    <source>
        <dbReference type="EMBL" id="KAF2101014.1"/>
    </source>
</evidence>
<evidence type="ECO:0000313" key="2">
    <source>
        <dbReference type="Proteomes" id="UP000799772"/>
    </source>
</evidence>
<dbReference type="OrthoDB" id="2305901at2759"/>
<dbReference type="InterPro" id="IPR032675">
    <property type="entry name" value="LRR_dom_sf"/>
</dbReference>
<organism evidence="1 2">
    <name type="scientific">Rhizodiscina lignyota</name>
    <dbReference type="NCBI Taxonomy" id="1504668"/>
    <lineage>
        <taxon>Eukaryota</taxon>
        <taxon>Fungi</taxon>
        <taxon>Dikarya</taxon>
        <taxon>Ascomycota</taxon>
        <taxon>Pezizomycotina</taxon>
        <taxon>Dothideomycetes</taxon>
        <taxon>Pleosporomycetidae</taxon>
        <taxon>Aulographales</taxon>
        <taxon>Rhizodiscinaceae</taxon>
        <taxon>Rhizodiscina</taxon>
    </lineage>
</organism>
<dbReference type="Gene3D" id="3.80.10.10">
    <property type="entry name" value="Ribonuclease Inhibitor"/>
    <property type="match status" value="1"/>
</dbReference>
<dbReference type="PANTHER" id="PTHR13318">
    <property type="entry name" value="PARTNER OF PAIRED, ISOFORM B-RELATED"/>
    <property type="match status" value="1"/>
</dbReference>